<accession>A0AAU9AHG4</accession>
<dbReference type="RefSeq" id="WP_096376775.1">
    <property type="nucleotide sequence ID" value="NZ_AP014940.1"/>
</dbReference>
<evidence type="ECO:0008006" key="4">
    <source>
        <dbReference type="Google" id="ProtNLM"/>
    </source>
</evidence>
<name>A0AAU9AHG4_LYSEN</name>
<feature type="region of interest" description="Disordered" evidence="1">
    <location>
        <begin position="151"/>
        <end position="175"/>
    </location>
</feature>
<organism evidence="2 3">
    <name type="scientific">Lysobacter enzymogenes</name>
    <dbReference type="NCBI Taxonomy" id="69"/>
    <lineage>
        <taxon>Bacteria</taxon>
        <taxon>Pseudomonadati</taxon>
        <taxon>Pseudomonadota</taxon>
        <taxon>Gammaproteobacteria</taxon>
        <taxon>Lysobacterales</taxon>
        <taxon>Lysobacteraceae</taxon>
        <taxon>Lysobacter</taxon>
    </lineage>
</organism>
<dbReference type="KEGG" id="lem:LEN_0846"/>
<protein>
    <recommendedName>
        <fullName evidence="4">Lysozyme inhibitor LprI N-terminal domain-containing protein</fullName>
    </recommendedName>
</protein>
<dbReference type="EMBL" id="AP014940">
    <property type="protein sequence ID" value="BAV96333.1"/>
    <property type="molecule type" value="Genomic_DNA"/>
</dbReference>
<proteinExistence type="predicted"/>
<sequence>MRKIESNLLSHRFISSRAPVSRLLGQCVAGLLLAGVCAVASASGEPKPFDTASVLEQQKQIRGDVDAGRGDYAKLEPAKRDELRTRQDRLNQLLQGRSYDQLSASERDQAHQDLAWIGQASGNATASADPDEKVVCQRVRSIGSNRIEKVCKSVSQRRDEQKNRVEPQLERPGIR</sequence>
<gene>
    <name evidence="2" type="ORF">LEN_0846</name>
</gene>
<evidence type="ECO:0000256" key="1">
    <source>
        <dbReference type="SAM" id="MobiDB-lite"/>
    </source>
</evidence>
<evidence type="ECO:0000313" key="3">
    <source>
        <dbReference type="Proteomes" id="UP000218824"/>
    </source>
</evidence>
<dbReference type="Proteomes" id="UP000218824">
    <property type="component" value="Chromosome"/>
</dbReference>
<evidence type="ECO:0000313" key="2">
    <source>
        <dbReference type="EMBL" id="BAV96333.1"/>
    </source>
</evidence>
<reference evidence="2 3" key="1">
    <citation type="journal article" date="2017" name="DNA Res.">
        <title>Complete genome sequence and expression profile of the commercial lytic enzyme producer Lysobacter enzymogenes M497-1.</title>
        <authorList>
            <person name="Takami H."/>
            <person name="Toyoda A."/>
            <person name="Uchiyama I."/>
            <person name="Itoh T."/>
            <person name="Takaki Y."/>
            <person name="Arai W."/>
            <person name="Nishi S."/>
            <person name="Kawai M."/>
            <person name="Shinya K."/>
            <person name="Ikeda H."/>
        </authorList>
    </citation>
    <scope>NUCLEOTIDE SEQUENCE [LARGE SCALE GENOMIC DNA]</scope>
    <source>
        <strain evidence="2 3">M497-1</strain>
    </source>
</reference>
<dbReference type="AlphaFoldDB" id="A0AAU9AHG4"/>
<dbReference type="GeneID" id="83062739"/>